<feature type="transmembrane region" description="Helical" evidence="6">
    <location>
        <begin position="39"/>
        <end position="61"/>
    </location>
</feature>
<dbReference type="InterPro" id="IPR001123">
    <property type="entry name" value="LeuE-type"/>
</dbReference>
<dbReference type="PANTHER" id="PTHR30086">
    <property type="entry name" value="ARGININE EXPORTER PROTEIN ARGO"/>
    <property type="match status" value="1"/>
</dbReference>
<feature type="transmembrane region" description="Helical" evidence="6">
    <location>
        <begin position="152"/>
        <end position="172"/>
    </location>
</feature>
<name>A0A6V8N4R9_9BACT</name>
<evidence type="ECO:0000256" key="6">
    <source>
        <dbReference type="SAM" id="Phobius"/>
    </source>
</evidence>
<protein>
    <submittedName>
        <fullName evidence="7">Amino acid transporter</fullName>
    </submittedName>
</protein>
<dbReference type="Pfam" id="PF01810">
    <property type="entry name" value="LysE"/>
    <property type="match status" value="1"/>
</dbReference>
<accession>A0A6V8N4R9</accession>
<dbReference type="Proteomes" id="UP000587586">
    <property type="component" value="Unassembled WGS sequence"/>
</dbReference>
<reference evidence="8" key="1">
    <citation type="submission" date="2020-06" db="EMBL/GenBank/DDBJ databases">
        <title>Draft genomic sequecing of Geomonas sp. Red745.</title>
        <authorList>
            <person name="Itoh H."/>
            <person name="Xu Z.X."/>
            <person name="Ushijima N."/>
            <person name="Masuda Y."/>
            <person name="Shiratori Y."/>
            <person name="Senoo K."/>
        </authorList>
    </citation>
    <scope>NUCLEOTIDE SEQUENCE [LARGE SCALE GENOMIC DNA]</scope>
    <source>
        <strain evidence="8">Red745</strain>
    </source>
</reference>
<evidence type="ECO:0000256" key="4">
    <source>
        <dbReference type="ARBA" id="ARBA00022989"/>
    </source>
</evidence>
<evidence type="ECO:0000256" key="5">
    <source>
        <dbReference type="ARBA" id="ARBA00023136"/>
    </source>
</evidence>
<dbReference type="RefSeq" id="WP_183359477.1">
    <property type="nucleotide sequence ID" value="NZ_BLXZ01000001.1"/>
</dbReference>
<keyword evidence="3 6" id="KW-0812">Transmembrane</keyword>
<evidence type="ECO:0000313" key="7">
    <source>
        <dbReference type="EMBL" id="GFO66954.1"/>
    </source>
</evidence>
<feature type="transmembrane region" description="Helical" evidence="6">
    <location>
        <begin position="12"/>
        <end position="32"/>
    </location>
</feature>
<feature type="transmembrane region" description="Helical" evidence="6">
    <location>
        <begin position="73"/>
        <end position="93"/>
    </location>
</feature>
<sequence>MTLISSLSPAFSGFGLGASLIMAIGSQNAFVLRQGLRRQYVFTVCSICFVCDALLISLGTGGFSSLVASSPRLLQATLWGGVAFLFFYGLRSFKSAASPGTLTTDDAETDADSLAKVAVTTLMLTLLNPHVFLDTVLLLGSVAGQYTVPSRMLFALGAISASCTWFYGLGYGARVLAPLFRRPLAWRVLDTVVGCTMWGIAANLAWNS</sequence>
<evidence type="ECO:0000256" key="2">
    <source>
        <dbReference type="ARBA" id="ARBA00022475"/>
    </source>
</evidence>
<evidence type="ECO:0000313" key="8">
    <source>
        <dbReference type="Proteomes" id="UP000587586"/>
    </source>
</evidence>
<evidence type="ECO:0000256" key="3">
    <source>
        <dbReference type="ARBA" id="ARBA00022692"/>
    </source>
</evidence>
<keyword evidence="4 6" id="KW-1133">Transmembrane helix</keyword>
<evidence type="ECO:0000256" key="1">
    <source>
        <dbReference type="ARBA" id="ARBA00004651"/>
    </source>
</evidence>
<keyword evidence="5 6" id="KW-0472">Membrane</keyword>
<feature type="transmembrane region" description="Helical" evidence="6">
    <location>
        <begin position="184"/>
        <end position="206"/>
    </location>
</feature>
<keyword evidence="8" id="KW-1185">Reference proteome</keyword>
<dbReference type="AlphaFoldDB" id="A0A6V8N4R9"/>
<dbReference type="PANTHER" id="PTHR30086:SF20">
    <property type="entry name" value="ARGININE EXPORTER PROTEIN ARGO-RELATED"/>
    <property type="match status" value="1"/>
</dbReference>
<dbReference type="GO" id="GO:0015171">
    <property type="term" value="F:amino acid transmembrane transporter activity"/>
    <property type="evidence" value="ECO:0007669"/>
    <property type="project" value="TreeGrafter"/>
</dbReference>
<proteinExistence type="predicted"/>
<gene>
    <name evidence="7" type="ORF">GMLC_05330</name>
</gene>
<comment type="subcellular location">
    <subcellularLocation>
        <location evidence="1">Cell membrane</location>
        <topology evidence="1">Multi-pass membrane protein</topology>
    </subcellularLocation>
</comment>
<comment type="caution">
    <text evidence="7">The sequence shown here is derived from an EMBL/GenBank/DDBJ whole genome shotgun (WGS) entry which is preliminary data.</text>
</comment>
<dbReference type="GO" id="GO:0005886">
    <property type="term" value="C:plasma membrane"/>
    <property type="evidence" value="ECO:0007669"/>
    <property type="project" value="UniProtKB-SubCell"/>
</dbReference>
<keyword evidence="2" id="KW-1003">Cell membrane</keyword>
<organism evidence="7 8">
    <name type="scientific">Geomonas limicola</name>
    <dbReference type="NCBI Taxonomy" id="2740186"/>
    <lineage>
        <taxon>Bacteria</taxon>
        <taxon>Pseudomonadati</taxon>
        <taxon>Thermodesulfobacteriota</taxon>
        <taxon>Desulfuromonadia</taxon>
        <taxon>Geobacterales</taxon>
        <taxon>Geobacteraceae</taxon>
        <taxon>Geomonas</taxon>
    </lineage>
</organism>
<dbReference type="EMBL" id="BLXZ01000001">
    <property type="protein sequence ID" value="GFO66954.1"/>
    <property type="molecule type" value="Genomic_DNA"/>
</dbReference>